<dbReference type="PANTHER" id="PTHR48043">
    <property type="entry name" value="EG:EG0003.4 PROTEIN-RELATED"/>
    <property type="match status" value="1"/>
</dbReference>
<dbReference type="eggNOG" id="COG1819">
    <property type="taxonomic scope" value="Bacteria"/>
</dbReference>
<dbReference type="AlphaFoldDB" id="S0FFZ5"/>
<reference evidence="5 6" key="1">
    <citation type="journal article" date="2013" name="Genome Announc.">
        <title>Draft Genome Sequence of the Cellulolytic, Mesophilic, Anaerobic Bacterium Clostridium termitidis Strain CT1112 (DSM 5398).</title>
        <authorList>
            <person name="Lal S."/>
            <person name="Ramachandran U."/>
            <person name="Zhang X."/>
            <person name="Munir R."/>
            <person name="Sparling R."/>
            <person name="Levin D.B."/>
        </authorList>
    </citation>
    <scope>NUCLEOTIDE SEQUENCE [LARGE SCALE GENOMIC DNA]</scope>
    <source>
        <strain evidence="5 6">CT1112</strain>
    </source>
</reference>
<comment type="caution">
    <text evidence="5">The sequence shown here is derived from an EMBL/GenBank/DDBJ whole genome shotgun (WGS) entry which is preliminary data.</text>
</comment>
<dbReference type="FunFam" id="3.40.50.2000:FF:000072">
    <property type="entry name" value="Glycosyl transferase"/>
    <property type="match status" value="1"/>
</dbReference>
<dbReference type="Gene3D" id="3.40.50.2000">
    <property type="entry name" value="Glycogen Phosphorylase B"/>
    <property type="match status" value="2"/>
</dbReference>
<dbReference type="STRING" id="1195236.CTER_4654"/>
<dbReference type="NCBIfam" id="TIGR01426">
    <property type="entry name" value="MGT"/>
    <property type="match status" value="1"/>
</dbReference>
<dbReference type="EMBL" id="AORV01000065">
    <property type="protein sequence ID" value="EMS69702.1"/>
    <property type="molecule type" value="Genomic_DNA"/>
</dbReference>
<organism evidence="5 6">
    <name type="scientific">Ruminiclostridium cellobioparum subsp. termitidis CT1112</name>
    <dbReference type="NCBI Taxonomy" id="1195236"/>
    <lineage>
        <taxon>Bacteria</taxon>
        <taxon>Bacillati</taxon>
        <taxon>Bacillota</taxon>
        <taxon>Clostridia</taxon>
        <taxon>Eubacteriales</taxon>
        <taxon>Oscillospiraceae</taxon>
        <taxon>Ruminiclostridium</taxon>
    </lineage>
</organism>
<dbReference type="InterPro" id="IPR010610">
    <property type="entry name" value="EryCIII-like_C"/>
</dbReference>
<dbReference type="Pfam" id="PF06722">
    <property type="entry name" value="EryCIII-like_C"/>
    <property type="match status" value="1"/>
</dbReference>
<dbReference type="RefSeq" id="WP_004630014.1">
    <property type="nucleotide sequence ID" value="NZ_AORV01000065.1"/>
</dbReference>
<evidence type="ECO:0000259" key="4">
    <source>
        <dbReference type="Pfam" id="PF06722"/>
    </source>
</evidence>
<evidence type="ECO:0000256" key="1">
    <source>
        <dbReference type="ARBA" id="ARBA00009995"/>
    </source>
</evidence>
<dbReference type="InterPro" id="IPR050271">
    <property type="entry name" value="UDP-glycosyltransferase"/>
</dbReference>
<dbReference type="InterPro" id="IPR006326">
    <property type="entry name" value="UDPGT_MGT-like"/>
</dbReference>
<dbReference type="Proteomes" id="UP000014155">
    <property type="component" value="Unassembled WGS sequence"/>
</dbReference>
<keyword evidence="6" id="KW-1185">Reference proteome</keyword>
<name>S0FFZ5_RUMCE</name>
<feature type="domain" description="Erythromycin biosynthesis protein CIII-like C-terminal" evidence="4">
    <location>
        <begin position="266"/>
        <end position="372"/>
    </location>
</feature>
<protein>
    <submittedName>
        <fullName evidence="5">Glycosyltransferase, MGT family</fullName>
    </submittedName>
</protein>
<gene>
    <name evidence="5" type="ORF">CTER_4654</name>
</gene>
<dbReference type="PATRIC" id="fig|1195236.3.peg.4837"/>
<dbReference type="GO" id="GO:0008194">
    <property type="term" value="F:UDP-glycosyltransferase activity"/>
    <property type="evidence" value="ECO:0007669"/>
    <property type="project" value="InterPro"/>
</dbReference>
<sequence length="391" mass="43922">MSKILFLNGNAHGHMNPTLPLVKELVCRGQEVIYFSTAEFKQKIEAAGAEFIDYGFQLKQFFEGYRPSGEHPFYSLVEFIIKMDRTVVPLVMEKIKDAGIDLIIHDAMLGGGNIVARMLKLPAVCSCTSFAMNKPPLPLHMLEPGFHPQLDLLYKELEEAGKEWNLDNLEIMDIFFKREYLNLVFTSKMFQPEGESFDESFRFVGLSILARAEKNDSLLEELDTGTIIYISLGTINNQYMDFYTKCMEAFGGQKYKVIMSVGNKVDMAAFGEIPGNIIIRNHVPQLEVLKRTSVFISHCGLNSVNEALYYGVPVIAVPQANDQPMVAHRLVNLGAGLSMKMSEITPELLRDYVTQILTNGSYKQKSIELGNSFIQAGGYKIAADYILQHKG</sequence>
<keyword evidence="2" id="KW-0328">Glycosyltransferase</keyword>
<dbReference type="InterPro" id="IPR002213">
    <property type="entry name" value="UDP_glucos_trans"/>
</dbReference>
<evidence type="ECO:0000313" key="6">
    <source>
        <dbReference type="Proteomes" id="UP000014155"/>
    </source>
</evidence>
<proteinExistence type="inferred from homology"/>
<keyword evidence="3 5" id="KW-0808">Transferase</keyword>
<evidence type="ECO:0000256" key="2">
    <source>
        <dbReference type="ARBA" id="ARBA00022676"/>
    </source>
</evidence>
<accession>S0FFZ5</accession>
<dbReference type="CDD" id="cd03784">
    <property type="entry name" value="GT1_Gtf-like"/>
    <property type="match status" value="1"/>
</dbReference>
<dbReference type="SUPFAM" id="SSF53756">
    <property type="entry name" value="UDP-Glycosyltransferase/glycogen phosphorylase"/>
    <property type="match status" value="1"/>
</dbReference>
<evidence type="ECO:0000313" key="5">
    <source>
        <dbReference type="EMBL" id="EMS69702.1"/>
    </source>
</evidence>
<comment type="similarity">
    <text evidence="1">Belongs to the UDP-glycosyltransferase family.</text>
</comment>
<evidence type="ECO:0000256" key="3">
    <source>
        <dbReference type="ARBA" id="ARBA00022679"/>
    </source>
</evidence>
<dbReference type="PANTHER" id="PTHR48043:SF145">
    <property type="entry name" value="FI06409P-RELATED"/>
    <property type="match status" value="1"/>
</dbReference>
<dbReference type="GO" id="GO:0016758">
    <property type="term" value="F:hexosyltransferase activity"/>
    <property type="evidence" value="ECO:0007669"/>
    <property type="project" value="InterPro"/>
</dbReference>